<organism evidence="2">
    <name type="scientific">Pseudo-nitzschia australis</name>
    <dbReference type="NCBI Taxonomy" id="44445"/>
    <lineage>
        <taxon>Eukaryota</taxon>
        <taxon>Sar</taxon>
        <taxon>Stramenopiles</taxon>
        <taxon>Ochrophyta</taxon>
        <taxon>Bacillariophyta</taxon>
        <taxon>Bacillariophyceae</taxon>
        <taxon>Bacillariophycidae</taxon>
        <taxon>Bacillariales</taxon>
        <taxon>Bacillariaceae</taxon>
        <taxon>Pseudo-nitzschia</taxon>
    </lineage>
</organism>
<feature type="region of interest" description="Disordered" evidence="1">
    <location>
        <begin position="402"/>
        <end position="486"/>
    </location>
</feature>
<feature type="compositionally biased region" description="Basic residues" evidence="1">
    <location>
        <begin position="1"/>
        <end position="11"/>
    </location>
</feature>
<evidence type="ECO:0000256" key="1">
    <source>
        <dbReference type="SAM" id="MobiDB-lite"/>
    </source>
</evidence>
<feature type="compositionally biased region" description="Basic residues" evidence="1">
    <location>
        <begin position="113"/>
        <end position="148"/>
    </location>
</feature>
<name>A0A7S4AIG9_9STRA</name>
<dbReference type="EMBL" id="HBIX01012899">
    <property type="protein sequence ID" value="CAE0716826.1"/>
    <property type="molecule type" value="Transcribed_RNA"/>
</dbReference>
<feature type="compositionally biased region" description="Polar residues" evidence="1">
    <location>
        <begin position="24"/>
        <end position="33"/>
    </location>
</feature>
<protein>
    <submittedName>
        <fullName evidence="2">Uncharacterized protein</fullName>
    </submittedName>
</protein>
<gene>
    <name evidence="2" type="ORF">PAUS00366_LOCUS9578</name>
</gene>
<accession>A0A7S4AIG9</accession>
<proteinExistence type="predicted"/>
<feature type="compositionally biased region" description="Basic and acidic residues" evidence="1">
    <location>
        <begin position="461"/>
        <end position="470"/>
    </location>
</feature>
<feature type="region of interest" description="Disordered" evidence="1">
    <location>
        <begin position="1"/>
        <end position="163"/>
    </location>
</feature>
<sequence length="691" mass="76039">MVRPLKPRTRKPTPDASGEERSSAAKQSASGKNKGQPLDGGRAAGSDSRFECDNEQRQDSEDPRSVPTTTTTRTMTATVLSASENNDHRDSPLLRAPSGANHSMDFADGNGHGRGHGRGHGHDHGQRRKYRSLFRSKPGRQPKVKHTRTVSAMKPSESPPNGVFNKNIDRIELVAMKNNENRSIIRIIVGKQPRKQKKREGIEMVSGVQVAPESRVATKANGGNASNMRFGTTKLELCGNWDQMRSPVTLDRLQCTAINGAEGGCPLVGNTAQQKPLTKRFGMTQLESCGNNLDHVRSAVTFDQLRCVVNEAAGGCERALLTGSKQQKPLSKMIGMTQLESCGGNLDRAQSAIVLDQVRSAVNGARECLLVPPTCIQSESQRKDKTITALVNHIGRSLGEYNGNVISRPSTLGRKPKASGNDDEIEEANANSSRDEPTLNKSIRTSKIRFFSSKKQVSWRRGKDRENKDEHKKKKQGANDKKKQKAKYVLEDPGAQHVQKQSASPAVRKKIAIIPGESIEHIFNNIKKEKNDCDASWTSSSDSNSDNSDDGLLGRIIAPWSNKNKGIRTSAHYVSSADESSTLGETRDDDVFVIIDDDDDYDYNYDYNYGYDYDYNDDYDYERDDSTSIISRDTTVLVDPFDNGRSETIVGVIGKALGLGCGKIAEPDMRDLRIIDSSTLGSSDENELCEF</sequence>
<feature type="compositionally biased region" description="Low complexity" evidence="1">
    <location>
        <begin position="68"/>
        <end position="78"/>
    </location>
</feature>
<reference evidence="2" key="1">
    <citation type="submission" date="2021-01" db="EMBL/GenBank/DDBJ databases">
        <authorList>
            <person name="Corre E."/>
            <person name="Pelletier E."/>
            <person name="Niang G."/>
            <person name="Scheremetjew M."/>
            <person name="Finn R."/>
            <person name="Kale V."/>
            <person name="Holt S."/>
            <person name="Cochrane G."/>
            <person name="Meng A."/>
            <person name="Brown T."/>
            <person name="Cohen L."/>
        </authorList>
    </citation>
    <scope>NUCLEOTIDE SEQUENCE</scope>
    <source>
        <strain evidence="2">10249 10 AB</strain>
    </source>
</reference>
<feature type="compositionally biased region" description="Basic residues" evidence="1">
    <location>
        <begin position="471"/>
        <end position="486"/>
    </location>
</feature>
<evidence type="ECO:0000313" key="2">
    <source>
        <dbReference type="EMBL" id="CAE0716826.1"/>
    </source>
</evidence>
<feature type="compositionally biased region" description="Basic and acidic residues" evidence="1">
    <location>
        <begin position="48"/>
        <end position="64"/>
    </location>
</feature>
<dbReference type="AlphaFoldDB" id="A0A7S4AIG9"/>